<dbReference type="InterPro" id="IPR047703">
    <property type="entry name" value="SCO2322-like"/>
</dbReference>
<keyword evidence="2" id="KW-0812">Transmembrane</keyword>
<accession>A0A512CYT5</accession>
<evidence type="ECO:0000313" key="5">
    <source>
        <dbReference type="Proteomes" id="UP000321534"/>
    </source>
</evidence>
<reference evidence="4 5" key="1">
    <citation type="submission" date="2019-07" db="EMBL/GenBank/DDBJ databases">
        <title>Whole genome shotgun sequence of Terrabacter aerolatus NBRC 106305.</title>
        <authorList>
            <person name="Hosoyama A."/>
            <person name="Uohara A."/>
            <person name="Ohji S."/>
            <person name="Ichikawa N."/>
        </authorList>
    </citation>
    <scope>NUCLEOTIDE SEQUENCE [LARGE SCALE GENOMIC DNA]</scope>
    <source>
        <strain evidence="4 5">NBRC 106305</strain>
    </source>
</reference>
<comment type="caution">
    <text evidence="4">The sequence shown here is derived from an EMBL/GenBank/DDBJ whole genome shotgun (WGS) entry which is preliminary data.</text>
</comment>
<sequence length="256" mass="25894">MVSDREEETVSLVRRAPLRFVLAALVAAALSALTVGPAQAAAYRYWGFYQLTGSSWAFAQKGPDQTMPKDGSVDGWRFAVADEASTRYPRAVLTFDQVCGSTPAESGKKRVGLVVDFGRPADSADGATPPAPKALCAVVASDATSAAVLAAAGDVRTEKGLVCGVAGYPTSDCGGAVKEVSPEAKAADQPVTIAAPAATPSSSATSPSASATDVAAAPTSGTSGGTVAAYVIAGLVLLALIAYLLVRSRSRARRDG</sequence>
<dbReference type="PROSITE" id="PS51318">
    <property type="entry name" value="TAT"/>
    <property type="match status" value="1"/>
</dbReference>
<proteinExistence type="predicted"/>
<evidence type="ECO:0000256" key="3">
    <source>
        <dbReference type="SAM" id="SignalP"/>
    </source>
</evidence>
<organism evidence="4 5">
    <name type="scientific">Terrabacter aerolatus</name>
    <dbReference type="NCBI Taxonomy" id="422442"/>
    <lineage>
        <taxon>Bacteria</taxon>
        <taxon>Bacillati</taxon>
        <taxon>Actinomycetota</taxon>
        <taxon>Actinomycetes</taxon>
        <taxon>Micrococcales</taxon>
        <taxon>Intrasporangiaceae</taxon>
        <taxon>Terrabacter</taxon>
    </lineage>
</organism>
<dbReference type="NCBIfam" id="NF040672">
    <property type="entry name" value="SCO2322_fam"/>
    <property type="match status" value="1"/>
</dbReference>
<protein>
    <submittedName>
        <fullName evidence="4">Uncharacterized protein</fullName>
    </submittedName>
</protein>
<name>A0A512CYT5_9MICO</name>
<feature type="region of interest" description="Disordered" evidence="1">
    <location>
        <begin position="197"/>
        <end position="222"/>
    </location>
</feature>
<dbReference type="AlphaFoldDB" id="A0A512CYT5"/>
<keyword evidence="2" id="KW-0472">Membrane</keyword>
<feature type="chain" id="PRO_5021815200" evidence="3">
    <location>
        <begin position="41"/>
        <end position="256"/>
    </location>
</feature>
<feature type="transmembrane region" description="Helical" evidence="2">
    <location>
        <begin position="227"/>
        <end position="246"/>
    </location>
</feature>
<feature type="signal peptide" evidence="3">
    <location>
        <begin position="1"/>
        <end position="40"/>
    </location>
</feature>
<evidence type="ECO:0000256" key="1">
    <source>
        <dbReference type="SAM" id="MobiDB-lite"/>
    </source>
</evidence>
<keyword evidence="3" id="KW-0732">Signal</keyword>
<evidence type="ECO:0000313" key="4">
    <source>
        <dbReference type="EMBL" id="GEO29347.1"/>
    </source>
</evidence>
<keyword evidence="5" id="KW-1185">Reference proteome</keyword>
<dbReference type="Proteomes" id="UP000321534">
    <property type="component" value="Unassembled WGS sequence"/>
</dbReference>
<dbReference type="InterPro" id="IPR006311">
    <property type="entry name" value="TAT_signal"/>
</dbReference>
<dbReference type="OrthoDB" id="3530682at2"/>
<evidence type="ECO:0000256" key="2">
    <source>
        <dbReference type="SAM" id="Phobius"/>
    </source>
</evidence>
<gene>
    <name evidence="4" type="ORF">TAE01_11570</name>
</gene>
<dbReference type="EMBL" id="BJYX01000004">
    <property type="protein sequence ID" value="GEO29347.1"/>
    <property type="molecule type" value="Genomic_DNA"/>
</dbReference>
<feature type="compositionally biased region" description="Low complexity" evidence="1">
    <location>
        <begin position="197"/>
        <end position="220"/>
    </location>
</feature>
<keyword evidence="2" id="KW-1133">Transmembrane helix</keyword>